<organism evidence="2 3">
    <name type="scientific">Nocardiopsis eucommiae</name>
    <dbReference type="NCBI Taxonomy" id="2831970"/>
    <lineage>
        <taxon>Bacteria</taxon>
        <taxon>Bacillati</taxon>
        <taxon>Actinomycetota</taxon>
        <taxon>Actinomycetes</taxon>
        <taxon>Streptosporangiales</taxon>
        <taxon>Nocardiopsidaceae</taxon>
        <taxon>Nocardiopsis</taxon>
    </lineage>
</organism>
<proteinExistence type="predicted"/>
<dbReference type="SUPFAM" id="SSF51283">
    <property type="entry name" value="dUTPase-like"/>
    <property type="match status" value="1"/>
</dbReference>
<dbReference type="InterPro" id="IPR036157">
    <property type="entry name" value="dUTPase-like_sf"/>
</dbReference>
<dbReference type="GO" id="GO:0006229">
    <property type="term" value="P:dUTP biosynthetic process"/>
    <property type="evidence" value="ECO:0007669"/>
    <property type="project" value="InterPro"/>
</dbReference>
<gene>
    <name evidence="2" type="ORF">KGD82_27975</name>
</gene>
<keyword evidence="3" id="KW-1185">Reference proteome</keyword>
<keyword evidence="1" id="KW-0546">Nucleotide metabolism</keyword>
<evidence type="ECO:0008006" key="4">
    <source>
        <dbReference type="Google" id="ProtNLM"/>
    </source>
</evidence>
<geneLocation type="plasmid" evidence="2 3">
    <name>unnamed2</name>
</geneLocation>
<dbReference type="GO" id="GO:0008829">
    <property type="term" value="F:dCTP deaminase activity"/>
    <property type="evidence" value="ECO:0007669"/>
    <property type="project" value="InterPro"/>
</dbReference>
<dbReference type="Gene3D" id="2.70.40.10">
    <property type="match status" value="1"/>
</dbReference>
<accession>A0A975QMK9</accession>
<keyword evidence="2" id="KW-0614">Plasmid</keyword>
<evidence type="ECO:0000256" key="1">
    <source>
        <dbReference type="ARBA" id="ARBA00023080"/>
    </source>
</evidence>
<dbReference type="KEGG" id="nec:KGD82_27975"/>
<protein>
    <recommendedName>
        <fullName evidence="4">Deoxycytidine deaminase</fullName>
    </recommendedName>
</protein>
<name>A0A975QMK9_9ACTN</name>
<evidence type="ECO:0000313" key="3">
    <source>
        <dbReference type="Proteomes" id="UP000682416"/>
    </source>
</evidence>
<evidence type="ECO:0000313" key="2">
    <source>
        <dbReference type="EMBL" id="QVJ03514.1"/>
    </source>
</evidence>
<reference evidence="2" key="1">
    <citation type="submission" date="2021-05" db="EMBL/GenBank/DDBJ databases">
        <authorList>
            <person name="Kaiqin L."/>
            <person name="Jian G."/>
        </authorList>
    </citation>
    <scope>NUCLEOTIDE SEQUENCE</scope>
    <source>
        <strain evidence="2">HDS5</strain>
        <plasmid evidence="2">unnamed2</plasmid>
    </source>
</reference>
<dbReference type="Proteomes" id="UP000682416">
    <property type="component" value="Plasmid unnamed2"/>
</dbReference>
<dbReference type="PANTHER" id="PTHR42680:SF3">
    <property type="entry name" value="DCTP DEAMINASE"/>
    <property type="match status" value="1"/>
</dbReference>
<dbReference type="GO" id="GO:0015949">
    <property type="term" value="P:nucleobase-containing small molecule interconversion"/>
    <property type="evidence" value="ECO:0007669"/>
    <property type="project" value="TreeGrafter"/>
</dbReference>
<dbReference type="AlphaFoldDB" id="A0A975QMK9"/>
<dbReference type="Pfam" id="PF22769">
    <property type="entry name" value="DCD"/>
    <property type="match status" value="1"/>
</dbReference>
<dbReference type="PANTHER" id="PTHR42680">
    <property type="entry name" value="DCTP DEAMINASE"/>
    <property type="match status" value="1"/>
</dbReference>
<dbReference type="InterPro" id="IPR011962">
    <property type="entry name" value="dCTP_deaminase"/>
</dbReference>
<sequence>MILTGTEIAREREAGKLHIEPYEPQNTNPVSHNYRLGPVLRTHSSQVIDSTGPQPLEDFVIPPEGLVLRPGRIYLGTTVEEIGGSDYVTTLIGRSSIGRLGLFVQYAADLGNLGTAHQWTLELKVIQPLRVYPHMKLGQVCFWKPVGEHLSYTGFFGQHSVANTAPPHTSPRTGNRT</sequence>
<dbReference type="EMBL" id="CP074403">
    <property type="protein sequence ID" value="QVJ03514.1"/>
    <property type="molecule type" value="Genomic_DNA"/>
</dbReference>